<proteinExistence type="predicted"/>
<evidence type="ECO:0000313" key="3">
    <source>
        <dbReference type="Proteomes" id="UP000318288"/>
    </source>
</evidence>
<evidence type="ECO:0000259" key="1">
    <source>
        <dbReference type="Pfam" id="PF03372"/>
    </source>
</evidence>
<dbReference type="Pfam" id="PF03372">
    <property type="entry name" value="Exo_endo_phos"/>
    <property type="match status" value="1"/>
</dbReference>
<dbReference type="GO" id="GO:0006506">
    <property type="term" value="P:GPI anchor biosynthetic process"/>
    <property type="evidence" value="ECO:0007669"/>
    <property type="project" value="TreeGrafter"/>
</dbReference>
<organism evidence="2 3">
    <name type="scientific">Rubripirellula tenax</name>
    <dbReference type="NCBI Taxonomy" id="2528015"/>
    <lineage>
        <taxon>Bacteria</taxon>
        <taxon>Pseudomonadati</taxon>
        <taxon>Planctomycetota</taxon>
        <taxon>Planctomycetia</taxon>
        <taxon>Pirellulales</taxon>
        <taxon>Pirellulaceae</taxon>
        <taxon>Rubripirellula</taxon>
    </lineage>
</organism>
<keyword evidence="2" id="KW-0378">Hydrolase</keyword>
<name>A0A5C6EJ82_9BACT</name>
<dbReference type="InterPro" id="IPR036691">
    <property type="entry name" value="Endo/exonu/phosph_ase_sf"/>
</dbReference>
<dbReference type="RefSeq" id="WP_146459962.1">
    <property type="nucleotide sequence ID" value="NZ_SJPW01000006.1"/>
</dbReference>
<sequence length="277" mass="30740">MKCNFISKLTASGGCVQLAISFVFVLTTSFVWAGEPIEVRVLSYNIHHGEGVDHKLDLARIARVIASVRPDIVALQEVDKNVKRSGGVDQTAEIAKLTRMNFVFGENISLQGGQYGNAILSRWPITQHANRLLPNLDHGEQRGVLQASVQEPVTGTPVMILATHFDHRPDDAERIASAQAINELVAKHRQTPAILAGDMNDGPGSKTLLELKRHWTDNSDKPMPTIPVAQPTKQIDFVLFRPKELWSAIETRVLDETVASDHRAILTVLRWRGVQRQ</sequence>
<keyword evidence="3" id="KW-1185">Reference proteome</keyword>
<dbReference type="OrthoDB" id="155529at2"/>
<feature type="domain" description="Endonuclease/exonuclease/phosphatase" evidence="1">
    <location>
        <begin position="42"/>
        <end position="262"/>
    </location>
</feature>
<protein>
    <submittedName>
        <fullName evidence="2">Endonuclease/Exonuclease/phosphatase family protein</fullName>
    </submittedName>
</protein>
<dbReference type="PANTHER" id="PTHR14859">
    <property type="entry name" value="CALCOFLUOR WHITE HYPERSENSITIVE PROTEIN PRECURSOR"/>
    <property type="match status" value="1"/>
</dbReference>
<keyword evidence="2" id="KW-0540">Nuclease</keyword>
<accession>A0A5C6EJ82</accession>
<reference evidence="2 3" key="1">
    <citation type="submission" date="2019-02" db="EMBL/GenBank/DDBJ databases">
        <title>Deep-cultivation of Planctomycetes and their phenomic and genomic characterization uncovers novel biology.</title>
        <authorList>
            <person name="Wiegand S."/>
            <person name="Jogler M."/>
            <person name="Boedeker C."/>
            <person name="Pinto D."/>
            <person name="Vollmers J."/>
            <person name="Rivas-Marin E."/>
            <person name="Kohn T."/>
            <person name="Peeters S.H."/>
            <person name="Heuer A."/>
            <person name="Rast P."/>
            <person name="Oberbeckmann S."/>
            <person name="Bunk B."/>
            <person name="Jeske O."/>
            <person name="Meyerdierks A."/>
            <person name="Storesund J.E."/>
            <person name="Kallscheuer N."/>
            <person name="Luecker S."/>
            <person name="Lage O.M."/>
            <person name="Pohl T."/>
            <person name="Merkel B.J."/>
            <person name="Hornburger P."/>
            <person name="Mueller R.-W."/>
            <person name="Bruemmer F."/>
            <person name="Labrenz M."/>
            <person name="Spormann A.M."/>
            <person name="Op Den Camp H."/>
            <person name="Overmann J."/>
            <person name="Amann R."/>
            <person name="Jetten M.S.M."/>
            <person name="Mascher T."/>
            <person name="Medema M.H."/>
            <person name="Devos D.P."/>
            <person name="Kaster A.-K."/>
            <person name="Ovreas L."/>
            <person name="Rohde M."/>
            <person name="Galperin M.Y."/>
            <person name="Jogler C."/>
        </authorList>
    </citation>
    <scope>NUCLEOTIDE SEQUENCE [LARGE SCALE GENOMIC DNA]</scope>
    <source>
        <strain evidence="2 3">Poly51</strain>
    </source>
</reference>
<dbReference type="SUPFAM" id="SSF56219">
    <property type="entry name" value="DNase I-like"/>
    <property type="match status" value="1"/>
</dbReference>
<gene>
    <name evidence="2" type="ORF">Poly51_44540</name>
</gene>
<dbReference type="Gene3D" id="3.60.10.10">
    <property type="entry name" value="Endonuclease/exonuclease/phosphatase"/>
    <property type="match status" value="1"/>
</dbReference>
<evidence type="ECO:0000313" key="2">
    <source>
        <dbReference type="EMBL" id="TWU48554.1"/>
    </source>
</evidence>
<dbReference type="InterPro" id="IPR005135">
    <property type="entry name" value="Endo/exonuclease/phosphatase"/>
</dbReference>
<dbReference type="InterPro" id="IPR051916">
    <property type="entry name" value="GPI-anchor_lipid_remodeler"/>
</dbReference>
<dbReference type="PANTHER" id="PTHR14859:SF15">
    <property type="entry name" value="ENDONUCLEASE_EXONUCLEASE_PHOSPHATASE DOMAIN-CONTAINING PROTEIN"/>
    <property type="match status" value="1"/>
</dbReference>
<dbReference type="EMBL" id="SJPW01000006">
    <property type="protein sequence ID" value="TWU48554.1"/>
    <property type="molecule type" value="Genomic_DNA"/>
</dbReference>
<dbReference type="AlphaFoldDB" id="A0A5C6EJ82"/>
<dbReference type="GO" id="GO:0004519">
    <property type="term" value="F:endonuclease activity"/>
    <property type="evidence" value="ECO:0007669"/>
    <property type="project" value="UniProtKB-KW"/>
</dbReference>
<keyword evidence="2" id="KW-0269">Exonuclease</keyword>
<keyword evidence="2" id="KW-0255">Endonuclease</keyword>
<dbReference type="GO" id="GO:0016020">
    <property type="term" value="C:membrane"/>
    <property type="evidence" value="ECO:0007669"/>
    <property type="project" value="GOC"/>
</dbReference>
<dbReference type="GO" id="GO:0004527">
    <property type="term" value="F:exonuclease activity"/>
    <property type="evidence" value="ECO:0007669"/>
    <property type="project" value="UniProtKB-KW"/>
</dbReference>
<dbReference type="Proteomes" id="UP000318288">
    <property type="component" value="Unassembled WGS sequence"/>
</dbReference>
<comment type="caution">
    <text evidence="2">The sequence shown here is derived from an EMBL/GenBank/DDBJ whole genome shotgun (WGS) entry which is preliminary data.</text>
</comment>